<dbReference type="SUPFAM" id="SSF55729">
    <property type="entry name" value="Acyl-CoA N-acyltransferases (Nat)"/>
    <property type="match status" value="1"/>
</dbReference>
<protein>
    <submittedName>
        <fullName evidence="1">N-acetyltransferase</fullName>
    </submittedName>
</protein>
<dbReference type="InterPro" id="IPR016181">
    <property type="entry name" value="Acyl_CoA_acyltransferase"/>
</dbReference>
<dbReference type="GO" id="GO:0016747">
    <property type="term" value="F:acyltransferase activity, transferring groups other than amino-acyl groups"/>
    <property type="evidence" value="ECO:0007669"/>
    <property type="project" value="InterPro"/>
</dbReference>
<keyword evidence="1" id="KW-0808">Transferase</keyword>
<evidence type="ECO:0000313" key="2">
    <source>
        <dbReference type="Proteomes" id="UP000239239"/>
    </source>
</evidence>
<dbReference type="InterPro" id="IPR041496">
    <property type="entry name" value="YitH/HolE_GNAT"/>
</dbReference>
<dbReference type="RefSeq" id="WP_027227130.1">
    <property type="nucleotide sequence ID" value="NZ_CP017601.1"/>
</dbReference>
<dbReference type="Pfam" id="PF00583">
    <property type="entry name" value="Acetyltransf_1"/>
    <property type="match status" value="1"/>
</dbReference>
<dbReference type="PANTHER" id="PTHR47237">
    <property type="entry name" value="SLL0310 PROTEIN"/>
    <property type="match status" value="1"/>
</dbReference>
<reference evidence="1 2" key="1">
    <citation type="submission" date="2018-02" db="EMBL/GenBank/DDBJ databases">
        <title>Draft genome sequences of four Legionella pneumophila clinical strains isolated in Ontario.</title>
        <authorList>
            <person name="Fortuna A."/>
            <person name="Ramnarine R."/>
            <person name="Li A."/>
            <person name="Frantz C."/>
            <person name="Mallo G."/>
        </authorList>
    </citation>
    <scope>NUCLEOTIDE SEQUENCE [LARGE SCALE GENOMIC DNA]</scope>
    <source>
        <strain evidence="1 2">LG61</strain>
    </source>
</reference>
<evidence type="ECO:0000313" key="1">
    <source>
        <dbReference type="EMBL" id="PPK30748.1"/>
    </source>
</evidence>
<proteinExistence type="predicted"/>
<dbReference type="EMBL" id="PQWY01000011">
    <property type="protein sequence ID" value="PPK30748.1"/>
    <property type="molecule type" value="Genomic_DNA"/>
</dbReference>
<dbReference type="Gene3D" id="3.40.630.30">
    <property type="match status" value="1"/>
</dbReference>
<dbReference type="PANTHER" id="PTHR47237:SF1">
    <property type="entry name" value="SLL0310 PROTEIN"/>
    <property type="match status" value="1"/>
</dbReference>
<dbReference type="InterPro" id="IPR000182">
    <property type="entry name" value="GNAT_dom"/>
</dbReference>
<organism evidence="1 2">
    <name type="scientific">Legionella pneumophila</name>
    <dbReference type="NCBI Taxonomy" id="446"/>
    <lineage>
        <taxon>Bacteria</taxon>
        <taxon>Pseudomonadati</taxon>
        <taxon>Pseudomonadota</taxon>
        <taxon>Gammaproteobacteria</taxon>
        <taxon>Legionellales</taxon>
        <taxon>Legionellaceae</taxon>
        <taxon>Legionella</taxon>
    </lineage>
</organism>
<comment type="caution">
    <text evidence="1">The sequence shown here is derived from an EMBL/GenBank/DDBJ whole genome shotgun (WGS) entry which is preliminary data.</text>
</comment>
<name>A0A2S6EZY3_LEGPN</name>
<accession>A0A2S6EZY3</accession>
<dbReference type="PROSITE" id="PS51186">
    <property type="entry name" value="GNAT"/>
    <property type="match status" value="2"/>
</dbReference>
<dbReference type="Gene3D" id="3.40.630.90">
    <property type="match status" value="1"/>
</dbReference>
<dbReference type="AlphaFoldDB" id="A0A2S6EZY3"/>
<dbReference type="Pfam" id="PF18014">
    <property type="entry name" value="Acetyltransf_18"/>
    <property type="match status" value="1"/>
</dbReference>
<dbReference type="Proteomes" id="UP000239239">
    <property type="component" value="Unassembled WGS sequence"/>
</dbReference>
<sequence>MIKDYLIESMNQDEVNLAITRAAREGWNPGIHDAVCFYQTDPHGFFAGKLNGKTIAIGSAVIYDEFFAFCGFYIVDKPYRNQGYGLELTKARLAYIGNRNAGIDGVINMLDKYARIGYQLAHNNARYCLNKIIKPVSSDPHIVPLNQIDFSQLSLYDRLHFPAPRPQFLKCWINQPQSLALAYLIDGQINGYGVIRTCQKGFKIGPLFADNPAIARQLFTNLVQYAKGQLVFLDIPENNPLAIELVRQYQMEKVFATARMYLKGEPLLKKENIYGITTFELG</sequence>
<dbReference type="InterPro" id="IPR052729">
    <property type="entry name" value="Acyl/Acetyltrans_Enzymes"/>
</dbReference>
<dbReference type="OrthoDB" id="20916at2"/>
<gene>
    <name evidence="1" type="ORF">C3928_08265</name>
</gene>